<accession>A0A3B1D4B0</accession>
<dbReference type="GO" id="GO:0008170">
    <property type="term" value="F:N-methyltransferase activity"/>
    <property type="evidence" value="ECO:0007669"/>
    <property type="project" value="InterPro"/>
</dbReference>
<dbReference type="GO" id="GO:0003677">
    <property type="term" value="F:DNA binding"/>
    <property type="evidence" value="ECO:0007669"/>
    <property type="project" value="InterPro"/>
</dbReference>
<evidence type="ECO:0000259" key="1">
    <source>
        <dbReference type="Pfam" id="PF02384"/>
    </source>
</evidence>
<sequence length="87" mass="9741">MSTQLINITLFSSVVSRLFVSAKLPEIGKDVDGAIEKDNATFKGKKGGYEDEKGFCKAAHLEEVRKHKHVLTPGRYAQVFKYQLILT</sequence>
<proteinExistence type="predicted"/>
<dbReference type="EMBL" id="UOGF01000015">
    <property type="protein sequence ID" value="VAX26525.1"/>
    <property type="molecule type" value="Genomic_DNA"/>
</dbReference>
<reference evidence="2" key="1">
    <citation type="submission" date="2018-06" db="EMBL/GenBank/DDBJ databases">
        <authorList>
            <person name="Zhirakovskaya E."/>
        </authorList>
    </citation>
    <scope>NUCLEOTIDE SEQUENCE</scope>
</reference>
<dbReference type="GO" id="GO:0009007">
    <property type="term" value="F:site-specific DNA-methyltransferase (adenine-specific) activity"/>
    <property type="evidence" value="ECO:0007669"/>
    <property type="project" value="UniProtKB-EC"/>
</dbReference>
<dbReference type="GO" id="GO:0032259">
    <property type="term" value="P:methylation"/>
    <property type="evidence" value="ECO:0007669"/>
    <property type="project" value="UniProtKB-KW"/>
</dbReference>
<keyword evidence="2" id="KW-0808">Transferase</keyword>
<dbReference type="EC" id="2.1.1.72" evidence="2"/>
<keyword evidence="2" id="KW-0489">Methyltransferase</keyword>
<dbReference type="Pfam" id="PF02384">
    <property type="entry name" value="N6_Mtase"/>
    <property type="match status" value="1"/>
</dbReference>
<dbReference type="InterPro" id="IPR003356">
    <property type="entry name" value="DNA_methylase_A-5"/>
</dbReference>
<protein>
    <submittedName>
        <fullName evidence="2">Type I restriction-modification system, DNA-methyltransferase subunit M</fullName>
        <ecNumber evidence="2">2.1.1.72</ecNumber>
    </submittedName>
</protein>
<name>A0A3B1D4B0_9ZZZZ</name>
<dbReference type="AlphaFoldDB" id="A0A3B1D4B0"/>
<gene>
    <name evidence="2" type="ORF">MNBD_NITROSPIRAE01-2238</name>
</gene>
<evidence type="ECO:0000313" key="2">
    <source>
        <dbReference type="EMBL" id="VAX26525.1"/>
    </source>
</evidence>
<feature type="domain" description="DNA methylase adenine-specific" evidence="1">
    <location>
        <begin position="35"/>
        <end position="80"/>
    </location>
</feature>
<organism evidence="2">
    <name type="scientific">hydrothermal vent metagenome</name>
    <dbReference type="NCBI Taxonomy" id="652676"/>
    <lineage>
        <taxon>unclassified sequences</taxon>
        <taxon>metagenomes</taxon>
        <taxon>ecological metagenomes</taxon>
    </lineage>
</organism>